<comment type="caution">
    <text evidence="2">The sequence shown here is derived from an EMBL/GenBank/DDBJ whole genome shotgun (WGS) entry which is preliminary data.</text>
</comment>
<dbReference type="PROSITE" id="PS50911">
    <property type="entry name" value="CHAP"/>
    <property type="match status" value="1"/>
</dbReference>
<reference evidence="2 3" key="1">
    <citation type="submission" date="2019-04" db="EMBL/GenBank/DDBJ databases">
        <title>Genome analysis of Streptococcus suis strain WUSS425.</title>
        <authorList>
            <person name="Chen H."/>
            <person name="Gao X."/>
            <person name="Wu Z."/>
        </authorList>
    </citation>
    <scope>NUCLEOTIDE SEQUENCE [LARGE SCALE GENOMIC DNA]</scope>
    <source>
        <strain evidence="2 3">WUSS425</strain>
    </source>
</reference>
<evidence type="ECO:0000313" key="2">
    <source>
        <dbReference type="EMBL" id="TII07883.1"/>
    </source>
</evidence>
<evidence type="ECO:0000313" key="3">
    <source>
        <dbReference type="Proteomes" id="UP000305768"/>
    </source>
</evidence>
<dbReference type="SUPFAM" id="SSF54001">
    <property type="entry name" value="Cysteine proteinases"/>
    <property type="match status" value="1"/>
</dbReference>
<accession>A0A4T2H6W1</accession>
<dbReference type="EMBL" id="SSXP01000006">
    <property type="protein sequence ID" value="TII07883.1"/>
    <property type="molecule type" value="Genomic_DNA"/>
</dbReference>
<dbReference type="InterPro" id="IPR038765">
    <property type="entry name" value="Papain-like_cys_pep_sf"/>
</dbReference>
<sequence length="372" mass="40026">MKKKKNKLLVFILGIVGLFPLIFPILVVMVLNFNNFTPAKTGGYTTNWSTGDPYTHNLFVKRYGITANQLDGFLDSTGIAYDKSRINGRLALEWERSSGVDVRAIIAIAMMESSLGTAGVATMPGANMFGYGAFDSNPENATSFSDGVAVVELAKQTLKANKNETFKVQDDKAKKYANGTLNVSVDGGVYFTDTSGSGRKRANVMQDIDEWIDAHGGTSSPPASLNNAVTGTATVSPGVLSQELPAGYSLDKPINTAGYIAQSYPWGQCTWFVFNRAREFGITFDPYMGNGADWKHKAGYAVANVPTKHSAISFSPGELISDPTYGHVVFVEDVKSDGSILISESNVQGLGVINYRVIDADTAKTLSYVIGK</sequence>
<dbReference type="AlphaFoldDB" id="A0A4T2H6W1"/>
<proteinExistence type="predicted"/>
<dbReference type="InterPro" id="IPR007921">
    <property type="entry name" value="CHAP_dom"/>
</dbReference>
<evidence type="ECO:0000259" key="1">
    <source>
        <dbReference type="PROSITE" id="PS50911"/>
    </source>
</evidence>
<organism evidence="2 3">
    <name type="scientific">Streptococcus suis</name>
    <dbReference type="NCBI Taxonomy" id="1307"/>
    <lineage>
        <taxon>Bacteria</taxon>
        <taxon>Bacillati</taxon>
        <taxon>Bacillota</taxon>
        <taxon>Bacilli</taxon>
        <taxon>Lactobacillales</taxon>
        <taxon>Streptococcaceae</taxon>
        <taxon>Streptococcus</taxon>
    </lineage>
</organism>
<dbReference type="Proteomes" id="UP000305768">
    <property type="component" value="Unassembled WGS sequence"/>
</dbReference>
<feature type="domain" description="Peptidase C51" evidence="1">
    <location>
        <begin position="244"/>
        <end position="370"/>
    </location>
</feature>
<name>A0A4T2H6W1_STRSU</name>
<dbReference type="Gene3D" id="3.90.1720.10">
    <property type="entry name" value="endopeptidase domain like (from Nostoc punctiforme)"/>
    <property type="match status" value="1"/>
</dbReference>
<protein>
    <submittedName>
        <fullName evidence="2">CHAP domain-containing protein</fullName>
    </submittedName>
</protein>
<dbReference type="Pfam" id="PF05257">
    <property type="entry name" value="CHAP"/>
    <property type="match status" value="1"/>
</dbReference>
<dbReference type="RefSeq" id="WP_136628432.1">
    <property type="nucleotide sequence ID" value="NZ_JARQOJ010000005.1"/>
</dbReference>
<dbReference type="Gene3D" id="1.10.530.10">
    <property type="match status" value="1"/>
</dbReference>
<gene>
    <name evidence="2" type="ORF">FAJ34_05875</name>
</gene>